<name>A0A920CMY7_9BACL</name>
<dbReference type="Proteomes" id="UP000682811">
    <property type="component" value="Unassembled WGS sequence"/>
</dbReference>
<dbReference type="AlphaFoldDB" id="A0A920CMY7"/>
<accession>A0A920CMY7</accession>
<evidence type="ECO:0000259" key="4">
    <source>
        <dbReference type="PROSITE" id="PS01124"/>
    </source>
</evidence>
<dbReference type="RefSeq" id="WP_237100224.1">
    <property type="nucleotide sequence ID" value="NZ_AP025343.1"/>
</dbReference>
<dbReference type="PRINTS" id="PR00032">
    <property type="entry name" value="HTHARAC"/>
</dbReference>
<evidence type="ECO:0000313" key="5">
    <source>
        <dbReference type="EMBL" id="GIO46871.1"/>
    </source>
</evidence>
<protein>
    <submittedName>
        <fullName evidence="5">AraC family transcriptional regulator</fullName>
    </submittedName>
</protein>
<dbReference type="Pfam" id="PF12833">
    <property type="entry name" value="HTH_18"/>
    <property type="match status" value="1"/>
</dbReference>
<organism evidence="5 6">
    <name type="scientific">Paenibacillus azoreducens</name>
    <dbReference type="NCBI Taxonomy" id="116718"/>
    <lineage>
        <taxon>Bacteria</taxon>
        <taxon>Bacillati</taxon>
        <taxon>Bacillota</taxon>
        <taxon>Bacilli</taxon>
        <taxon>Bacillales</taxon>
        <taxon>Paenibacillaceae</taxon>
        <taxon>Paenibacillus</taxon>
    </lineage>
</organism>
<dbReference type="InterPro" id="IPR037923">
    <property type="entry name" value="HTH-like"/>
</dbReference>
<evidence type="ECO:0000313" key="6">
    <source>
        <dbReference type="Proteomes" id="UP000682811"/>
    </source>
</evidence>
<dbReference type="GO" id="GO:0043565">
    <property type="term" value="F:sequence-specific DNA binding"/>
    <property type="evidence" value="ECO:0007669"/>
    <property type="project" value="InterPro"/>
</dbReference>
<dbReference type="PROSITE" id="PS00041">
    <property type="entry name" value="HTH_ARAC_FAMILY_1"/>
    <property type="match status" value="1"/>
</dbReference>
<dbReference type="Gene3D" id="1.10.10.60">
    <property type="entry name" value="Homeodomain-like"/>
    <property type="match status" value="2"/>
</dbReference>
<reference evidence="5 6" key="1">
    <citation type="submission" date="2021-03" db="EMBL/GenBank/DDBJ databases">
        <title>Antimicrobial resistance genes in bacteria isolated from Japanese honey, and their potential for conferring macrolide and lincosamide resistance in the American foulbrood pathogen Paenibacillus larvae.</title>
        <authorList>
            <person name="Okamoto M."/>
            <person name="Kumagai M."/>
            <person name="Kanamori H."/>
            <person name="Takamatsu D."/>
        </authorList>
    </citation>
    <scope>NUCLEOTIDE SEQUENCE [LARGE SCALE GENOMIC DNA]</scope>
    <source>
        <strain evidence="5 6">J34TS1</strain>
    </source>
</reference>
<dbReference type="GO" id="GO:0003700">
    <property type="term" value="F:DNA-binding transcription factor activity"/>
    <property type="evidence" value="ECO:0007669"/>
    <property type="project" value="InterPro"/>
</dbReference>
<keyword evidence="2" id="KW-0238">DNA-binding</keyword>
<dbReference type="InterPro" id="IPR020449">
    <property type="entry name" value="Tscrpt_reg_AraC-type_HTH"/>
</dbReference>
<dbReference type="SUPFAM" id="SSF46689">
    <property type="entry name" value="Homeodomain-like"/>
    <property type="match status" value="2"/>
</dbReference>
<dbReference type="InterPro" id="IPR003313">
    <property type="entry name" value="AraC-bd"/>
</dbReference>
<sequence>MKMKKADIDELTRSGVVFFNSKLEMLEDLSCKMYRMNKLTSLWAHFHDYFQIWYVAKGEFLHMIGEQQYHITKGNMFVVPPFTVHRIQAPPEQEVEIWGCEFLPGFVNERFDDPAGEHPFFDVSYLTYFVHAENANSHQMTFDGVTDSRIRGLIQDMFGEYERRTPFFQIVLKANLLLLLSIIVRQVNGELVQAGFEKSEKYRDTMTKVVEYIHKNAHEDIKLEDVCAVSNLSKSTFCSLFKEWTGKTFNRYLIDHRISNALRLLQHPSLTVTDVCFAAGFNELSYFCRIFKNYTGISPNQFRKQATKKQLQN</sequence>
<evidence type="ECO:0000256" key="3">
    <source>
        <dbReference type="ARBA" id="ARBA00023163"/>
    </source>
</evidence>
<evidence type="ECO:0000256" key="1">
    <source>
        <dbReference type="ARBA" id="ARBA00023015"/>
    </source>
</evidence>
<dbReference type="InterPro" id="IPR009057">
    <property type="entry name" value="Homeodomain-like_sf"/>
</dbReference>
<dbReference type="Gene3D" id="2.60.120.10">
    <property type="entry name" value="Jelly Rolls"/>
    <property type="match status" value="1"/>
</dbReference>
<dbReference type="PROSITE" id="PS01124">
    <property type="entry name" value="HTH_ARAC_FAMILY_2"/>
    <property type="match status" value="1"/>
</dbReference>
<evidence type="ECO:0000256" key="2">
    <source>
        <dbReference type="ARBA" id="ARBA00023125"/>
    </source>
</evidence>
<dbReference type="PANTHER" id="PTHR43280">
    <property type="entry name" value="ARAC-FAMILY TRANSCRIPTIONAL REGULATOR"/>
    <property type="match status" value="1"/>
</dbReference>
<dbReference type="EMBL" id="BORT01000005">
    <property type="protein sequence ID" value="GIO46871.1"/>
    <property type="molecule type" value="Genomic_DNA"/>
</dbReference>
<dbReference type="InterPro" id="IPR018062">
    <property type="entry name" value="HTH_AraC-typ_CS"/>
</dbReference>
<gene>
    <name evidence="5" type="ORF">J34TS1_16360</name>
</gene>
<dbReference type="InterPro" id="IPR018060">
    <property type="entry name" value="HTH_AraC"/>
</dbReference>
<dbReference type="PANTHER" id="PTHR43280:SF2">
    <property type="entry name" value="HTH-TYPE TRANSCRIPTIONAL REGULATOR EXSA"/>
    <property type="match status" value="1"/>
</dbReference>
<dbReference type="Pfam" id="PF02311">
    <property type="entry name" value="AraC_binding"/>
    <property type="match status" value="1"/>
</dbReference>
<keyword evidence="6" id="KW-1185">Reference proteome</keyword>
<comment type="caution">
    <text evidence="5">The sequence shown here is derived from an EMBL/GenBank/DDBJ whole genome shotgun (WGS) entry which is preliminary data.</text>
</comment>
<dbReference type="SUPFAM" id="SSF51215">
    <property type="entry name" value="Regulatory protein AraC"/>
    <property type="match status" value="1"/>
</dbReference>
<feature type="domain" description="HTH araC/xylS-type" evidence="4">
    <location>
        <begin position="207"/>
        <end position="305"/>
    </location>
</feature>
<proteinExistence type="predicted"/>
<keyword evidence="1" id="KW-0805">Transcription regulation</keyword>
<keyword evidence="3" id="KW-0804">Transcription</keyword>
<dbReference type="InterPro" id="IPR014710">
    <property type="entry name" value="RmlC-like_jellyroll"/>
</dbReference>
<dbReference type="SMART" id="SM00342">
    <property type="entry name" value="HTH_ARAC"/>
    <property type="match status" value="1"/>
</dbReference>